<dbReference type="CDD" id="cd00067">
    <property type="entry name" value="GAL4"/>
    <property type="match status" value="1"/>
</dbReference>
<keyword evidence="4" id="KW-1185">Reference proteome</keyword>
<feature type="region of interest" description="Disordered" evidence="1">
    <location>
        <begin position="69"/>
        <end position="100"/>
    </location>
</feature>
<dbReference type="InterPro" id="IPR036864">
    <property type="entry name" value="Zn2-C6_fun-type_DNA-bd_sf"/>
</dbReference>
<sequence length="516" mass="55283">MTRPIPVDGQRKRPSKSCLACRAAKAKCTGLNEDYLHALEDPALLAAWEGPAPRCSRCTRIGSECDFAPSRRKGRPRRLPKPSFGEAVTERNDDLPAYPSPPPEAAALLAAAAIGRPTACFTRLLLPRPVLIQRYLAAVYSWAPILPDTADGLDAYLEELDSTGLRHALTCILDPTVHGPLHPPSFKAGTAPLDTIQTSLLLAIHSFATKDPSRAAGYLQWACTELRLQGWAGEATPAGLGAPHADLFMRTGWFAWCTEINMGFMSGVRASILTHVPPPAARHALWLAYEATDHDGLWSLESSQRAAVTAQIVARSQRLHTLARDTLSQLVPPTSVLDSSPAEANLRFSLFNAALVSLTATIQHLSSVSPLSPLVAPALPCSIDTTCAPPPLHRTGIIDAAKRVLAFLRDFAPYCGAPWSDWRGTSGGLCGAEQADEQTRIFGPMLGCCLVVAARGCLLEAEALQAGEGSAEDGAARRVAKDLELCEAELRRQAKQWPATETLAAEVGLLRRTAGV</sequence>
<dbReference type="EMBL" id="BQKY01000015">
    <property type="protein sequence ID" value="GJN93999.1"/>
    <property type="molecule type" value="Genomic_DNA"/>
</dbReference>
<name>A0AAV5GTZ3_9BASI</name>
<dbReference type="GO" id="GO:0000981">
    <property type="term" value="F:DNA-binding transcription factor activity, RNA polymerase II-specific"/>
    <property type="evidence" value="ECO:0007669"/>
    <property type="project" value="InterPro"/>
</dbReference>
<feature type="compositionally biased region" description="Basic residues" evidence="1">
    <location>
        <begin position="70"/>
        <end position="80"/>
    </location>
</feature>
<dbReference type="InterPro" id="IPR001138">
    <property type="entry name" value="Zn2Cys6_DnaBD"/>
</dbReference>
<proteinExistence type="predicted"/>
<dbReference type="AlphaFoldDB" id="A0AAV5GTZ3"/>
<protein>
    <recommendedName>
        <fullName evidence="2">Zn(2)-C6 fungal-type domain-containing protein</fullName>
    </recommendedName>
</protein>
<dbReference type="SMART" id="SM00066">
    <property type="entry name" value="GAL4"/>
    <property type="match status" value="1"/>
</dbReference>
<reference evidence="3 4" key="1">
    <citation type="submission" date="2021-12" db="EMBL/GenBank/DDBJ databases">
        <title>High titer production of polyol ester of fatty acids by Rhodotorula paludigena BS15 towards product separation-free biomass refinery.</title>
        <authorList>
            <person name="Mano J."/>
            <person name="Ono H."/>
            <person name="Tanaka T."/>
            <person name="Naito K."/>
            <person name="Sushida H."/>
            <person name="Ike M."/>
            <person name="Tokuyasu K."/>
            <person name="Kitaoka M."/>
        </authorList>
    </citation>
    <scope>NUCLEOTIDE SEQUENCE [LARGE SCALE GENOMIC DNA]</scope>
    <source>
        <strain evidence="3 4">BS15</strain>
    </source>
</reference>
<dbReference type="Gene3D" id="4.10.240.10">
    <property type="entry name" value="Zn(2)-C6 fungal-type DNA-binding domain"/>
    <property type="match status" value="1"/>
</dbReference>
<accession>A0AAV5GTZ3</accession>
<comment type="caution">
    <text evidence="3">The sequence shown here is derived from an EMBL/GenBank/DDBJ whole genome shotgun (WGS) entry which is preliminary data.</text>
</comment>
<evidence type="ECO:0000313" key="3">
    <source>
        <dbReference type="EMBL" id="GJN93999.1"/>
    </source>
</evidence>
<feature type="domain" description="Zn(2)-C6 fungal-type" evidence="2">
    <location>
        <begin position="12"/>
        <end position="76"/>
    </location>
</feature>
<dbReference type="GO" id="GO:0008270">
    <property type="term" value="F:zinc ion binding"/>
    <property type="evidence" value="ECO:0007669"/>
    <property type="project" value="InterPro"/>
</dbReference>
<organism evidence="3 4">
    <name type="scientific">Rhodotorula paludigena</name>
    <dbReference type="NCBI Taxonomy" id="86838"/>
    <lineage>
        <taxon>Eukaryota</taxon>
        <taxon>Fungi</taxon>
        <taxon>Dikarya</taxon>
        <taxon>Basidiomycota</taxon>
        <taxon>Pucciniomycotina</taxon>
        <taxon>Microbotryomycetes</taxon>
        <taxon>Sporidiobolales</taxon>
        <taxon>Sporidiobolaceae</taxon>
        <taxon>Rhodotorula</taxon>
    </lineage>
</organism>
<evidence type="ECO:0000259" key="2">
    <source>
        <dbReference type="SMART" id="SM00066"/>
    </source>
</evidence>
<dbReference type="Proteomes" id="UP001342314">
    <property type="component" value="Unassembled WGS sequence"/>
</dbReference>
<dbReference type="SUPFAM" id="SSF57701">
    <property type="entry name" value="Zn2/Cys6 DNA-binding domain"/>
    <property type="match status" value="1"/>
</dbReference>
<gene>
    <name evidence="3" type="ORF">Rhopal_007062-T1</name>
</gene>
<evidence type="ECO:0000256" key="1">
    <source>
        <dbReference type="SAM" id="MobiDB-lite"/>
    </source>
</evidence>
<evidence type="ECO:0000313" key="4">
    <source>
        <dbReference type="Proteomes" id="UP001342314"/>
    </source>
</evidence>